<dbReference type="AlphaFoldDB" id="A0A6N2B1G6"/>
<protein>
    <recommendedName>
        <fullName evidence="6">TF-B3 domain-containing protein</fullName>
    </recommendedName>
</protein>
<evidence type="ECO:0000313" key="7">
    <source>
        <dbReference type="EMBL" id="TMW87810.1"/>
    </source>
</evidence>
<dbReference type="GO" id="GO:0003677">
    <property type="term" value="F:DNA binding"/>
    <property type="evidence" value="ECO:0007669"/>
    <property type="project" value="UniProtKB-KW"/>
</dbReference>
<dbReference type="GO" id="GO:0005634">
    <property type="term" value="C:nucleus"/>
    <property type="evidence" value="ECO:0007669"/>
    <property type="project" value="UniProtKB-SubCell"/>
</dbReference>
<name>A0A6N2B1G6_SOLCI</name>
<dbReference type="SUPFAM" id="SSF101936">
    <property type="entry name" value="DNA-binding pseudobarrel domain"/>
    <property type="match status" value="1"/>
</dbReference>
<organism evidence="7">
    <name type="scientific">Solanum chilense</name>
    <name type="common">Tomato</name>
    <name type="synonym">Lycopersicon chilense</name>
    <dbReference type="NCBI Taxonomy" id="4083"/>
    <lineage>
        <taxon>Eukaryota</taxon>
        <taxon>Viridiplantae</taxon>
        <taxon>Streptophyta</taxon>
        <taxon>Embryophyta</taxon>
        <taxon>Tracheophyta</taxon>
        <taxon>Spermatophyta</taxon>
        <taxon>Magnoliopsida</taxon>
        <taxon>eudicotyledons</taxon>
        <taxon>Gunneridae</taxon>
        <taxon>Pentapetalae</taxon>
        <taxon>asterids</taxon>
        <taxon>lamiids</taxon>
        <taxon>Solanales</taxon>
        <taxon>Solanaceae</taxon>
        <taxon>Solanoideae</taxon>
        <taxon>Solaneae</taxon>
        <taxon>Solanum</taxon>
        <taxon>Solanum subgen. Lycopersicon</taxon>
    </lineage>
</organism>
<feature type="domain" description="TF-B3" evidence="6">
    <location>
        <begin position="1"/>
        <end position="75"/>
    </location>
</feature>
<reference evidence="7" key="1">
    <citation type="submission" date="2019-05" db="EMBL/GenBank/DDBJ databases">
        <title>The de novo reference genome and transcriptome assemblies of the wild tomato species Solanum chilense.</title>
        <authorList>
            <person name="Stam R."/>
            <person name="Nosenko T."/>
            <person name="Hoerger A.C."/>
            <person name="Stephan W."/>
            <person name="Seidel M.A."/>
            <person name="Kuhn J.M.M."/>
            <person name="Haberer G."/>
            <person name="Tellier A."/>
        </authorList>
    </citation>
    <scope>NUCLEOTIDE SEQUENCE</scope>
    <source>
        <tissue evidence="7">Mature leaves</tissue>
    </source>
</reference>
<dbReference type="InterPro" id="IPR015300">
    <property type="entry name" value="DNA-bd_pseudobarrel_sf"/>
</dbReference>
<keyword evidence="2" id="KW-0805">Transcription regulation</keyword>
<comment type="caution">
    <text evidence="7">The sequence shown here is derived from an EMBL/GenBank/DDBJ whole genome shotgun (WGS) entry which is preliminary data.</text>
</comment>
<evidence type="ECO:0000256" key="2">
    <source>
        <dbReference type="ARBA" id="ARBA00023015"/>
    </source>
</evidence>
<dbReference type="PROSITE" id="PS50863">
    <property type="entry name" value="B3"/>
    <property type="match status" value="1"/>
</dbReference>
<keyword evidence="5" id="KW-0539">Nucleus</keyword>
<keyword evidence="4" id="KW-0804">Transcription</keyword>
<dbReference type="InterPro" id="IPR003340">
    <property type="entry name" value="B3_DNA-bd"/>
</dbReference>
<evidence type="ECO:0000259" key="6">
    <source>
        <dbReference type="PROSITE" id="PS50863"/>
    </source>
</evidence>
<comment type="subcellular location">
    <subcellularLocation>
        <location evidence="1">Nucleus</location>
    </subcellularLocation>
</comment>
<accession>A0A6N2B1G6</accession>
<proteinExistence type="predicted"/>
<dbReference type="Gene3D" id="2.40.330.10">
    <property type="entry name" value="DNA-binding pseudobarrel domain"/>
    <property type="match status" value="1"/>
</dbReference>
<keyword evidence="3" id="KW-0238">DNA-binding</keyword>
<dbReference type="CDD" id="cd10017">
    <property type="entry name" value="B3_DNA"/>
    <property type="match status" value="1"/>
</dbReference>
<gene>
    <name evidence="7" type="ORF">EJD97_019443</name>
</gene>
<evidence type="ECO:0000256" key="1">
    <source>
        <dbReference type="ARBA" id="ARBA00004123"/>
    </source>
</evidence>
<dbReference type="EMBL" id="RXGB01005476">
    <property type="protein sequence ID" value="TMW87810.1"/>
    <property type="molecule type" value="Genomic_DNA"/>
</dbReference>
<sequence length="97" mass="11073">MNKELPFAGALAVLTCGGKKWNFFYGKAKTKYKFSIVLFKFADDNNLKEGDELVFKLSECNSNKIEFKIQILREDFFAKLDPEAVEGINTEDPIIID</sequence>
<evidence type="ECO:0000256" key="4">
    <source>
        <dbReference type="ARBA" id="ARBA00023163"/>
    </source>
</evidence>
<evidence type="ECO:0000256" key="3">
    <source>
        <dbReference type="ARBA" id="ARBA00023125"/>
    </source>
</evidence>
<evidence type="ECO:0000256" key="5">
    <source>
        <dbReference type="ARBA" id="ARBA00023242"/>
    </source>
</evidence>